<dbReference type="EMBL" id="JYFQ01000201">
    <property type="protein sequence ID" value="KKZ10197.1"/>
    <property type="molecule type" value="Genomic_DNA"/>
</dbReference>
<name>A0A0G8ARI1_9SYNE</name>
<dbReference type="InterPro" id="IPR009915">
    <property type="entry name" value="NnrU_dom"/>
</dbReference>
<keyword evidence="2 5" id="KW-0812">Transmembrane</keyword>
<evidence type="ECO:0000256" key="1">
    <source>
        <dbReference type="ARBA" id="ARBA00004141"/>
    </source>
</evidence>
<reference evidence="7 8" key="1">
    <citation type="submission" date="2015-02" db="EMBL/GenBank/DDBJ databases">
        <authorList>
            <person name="Slaby B."/>
            <person name="Hentschel U."/>
        </authorList>
    </citation>
    <scope>NUCLEOTIDE SEQUENCE [LARGE SCALE GENOMIC DNA]</scope>
    <source>
        <strain evidence="7">15L</strain>
    </source>
</reference>
<evidence type="ECO:0000313" key="8">
    <source>
        <dbReference type="Proteomes" id="UP000035037"/>
    </source>
</evidence>
<evidence type="ECO:0000313" key="7">
    <source>
        <dbReference type="EMBL" id="KKZ10197.1"/>
    </source>
</evidence>
<organism evidence="7 8">
    <name type="scientific">Candidatus Synechococcus spongiarum 15L</name>
    <dbReference type="NCBI Taxonomy" id="1608419"/>
    <lineage>
        <taxon>Bacteria</taxon>
        <taxon>Bacillati</taxon>
        <taxon>Cyanobacteriota</taxon>
        <taxon>Cyanophyceae</taxon>
        <taxon>Synechococcales</taxon>
        <taxon>Synechococcaceae</taxon>
        <taxon>Synechococcus</taxon>
    </lineage>
</organism>
<protein>
    <submittedName>
        <fullName evidence="7">Membrane protein</fullName>
    </submittedName>
</protein>
<dbReference type="PANTHER" id="PTHR35988:SF2">
    <property type="entry name" value="15-CIS-ZETA-CAROTENE ISOMERASE, CHLOROPLASTIC"/>
    <property type="match status" value="1"/>
</dbReference>
<evidence type="ECO:0000256" key="4">
    <source>
        <dbReference type="ARBA" id="ARBA00023136"/>
    </source>
</evidence>
<dbReference type="AlphaFoldDB" id="A0A0G8ARI1"/>
<comment type="caution">
    <text evidence="7">The sequence shown here is derived from an EMBL/GenBank/DDBJ whole genome shotgun (WGS) entry which is preliminary data.</text>
</comment>
<keyword evidence="4 5" id="KW-0472">Membrane</keyword>
<dbReference type="STRING" id="431041.FLM9_440"/>
<dbReference type="PANTHER" id="PTHR35988">
    <property type="entry name" value="15-CIS-ZETA-CAROTENE ISOMERASE, CHLOROPLASTIC"/>
    <property type="match status" value="1"/>
</dbReference>
<dbReference type="Pfam" id="PF07298">
    <property type="entry name" value="NnrU"/>
    <property type="match status" value="1"/>
</dbReference>
<evidence type="ECO:0000256" key="5">
    <source>
        <dbReference type="SAM" id="Phobius"/>
    </source>
</evidence>
<comment type="subcellular location">
    <subcellularLocation>
        <location evidence="1">Membrane</location>
        <topology evidence="1">Multi-pass membrane protein</topology>
    </subcellularLocation>
</comment>
<feature type="transmembrane region" description="Helical" evidence="5">
    <location>
        <begin position="70"/>
        <end position="92"/>
    </location>
</feature>
<feature type="transmembrane region" description="Helical" evidence="5">
    <location>
        <begin position="137"/>
        <end position="160"/>
    </location>
</feature>
<evidence type="ECO:0000259" key="6">
    <source>
        <dbReference type="Pfam" id="PF07298"/>
    </source>
</evidence>
<sequence length="248" mass="27820">MHHTSLVMLLLLLGFAVIHSGGAALRPWGEQHLGVRLWRLIFVGASLPMSVLLVAYFLTHRYDGLRLWNLQGVPGMVTAVWVLTALGFVFLYPATFHLLEIPALLKPRVRLYTTGILRISRHPQMVGQLLWCCTHTLWLGTSFALVASLGLMAHHLFAVWHGDRRLHQRFGEAFEEVRRTTSVVPFQAVLDGRQQLVLSEFLRPAYGGVLLAVAVFWWSHRWIGAATAAFSATPLNHLLGSRFLAVFG</sequence>
<reference evidence="7 8" key="2">
    <citation type="submission" date="2015-05" db="EMBL/GenBank/DDBJ databases">
        <title>Lifestyle Evolution in Cyanobacterial Symbionts of Sponges.</title>
        <authorList>
            <person name="Burgsdorf I."/>
            <person name="Slaby B.M."/>
            <person name="Handley K.M."/>
            <person name="Haber M."/>
            <person name="Blom J."/>
            <person name="Marshall C.W."/>
            <person name="Gilbert J.A."/>
            <person name="Hentschel U."/>
            <person name="Steindler L."/>
        </authorList>
    </citation>
    <scope>NUCLEOTIDE SEQUENCE [LARGE SCALE GENOMIC DNA]</scope>
    <source>
        <strain evidence="7">15L</strain>
    </source>
</reference>
<evidence type="ECO:0000256" key="3">
    <source>
        <dbReference type="ARBA" id="ARBA00022989"/>
    </source>
</evidence>
<gene>
    <name evidence="7" type="ORF">TQ37_09210</name>
</gene>
<dbReference type="GO" id="GO:0090471">
    <property type="term" value="F:9,15,9'-tri-cis-zeta-carotene isomerase activity"/>
    <property type="evidence" value="ECO:0007669"/>
    <property type="project" value="TreeGrafter"/>
</dbReference>
<dbReference type="GO" id="GO:0016020">
    <property type="term" value="C:membrane"/>
    <property type="evidence" value="ECO:0007669"/>
    <property type="project" value="UniProtKB-SubCell"/>
</dbReference>
<evidence type="ECO:0000256" key="2">
    <source>
        <dbReference type="ARBA" id="ARBA00022692"/>
    </source>
</evidence>
<feature type="domain" description="NnrU" evidence="6">
    <location>
        <begin position="7"/>
        <end position="224"/>
    </location>
</feature>
<keyword evidence="3 5" id="KW-1133">Transmembrane helix</keyword>
<feature type="transmembrane region" description="Helical" evidence="5">
    <location>
        <begin position="36"/>
        <end position="58"/>
    </location>
</feature>
<accession>A0A0G8ARI1</accession>
<dbReference type="PATRIC" id="fig|1608419.3.peg.1136"/>
<dbReference type="Proteomes" id="UP000035037">
    <property type="component" value="Unassembled WGS sequence"/>
</dbReference>
<proteinExistence type="predicted"/>
<dbReference type="Gene3D" id="1.20.120.1630">
    <property type="match status" value="1"/>
</dbReference>